<feature type="non-terminal residue" evidence="2">
    <location>
        <position position="25"/>
    </location>
</feature>
<name>A0A8J2KHK6_9HEXA</name>
<proteinExistence type="predicted"/>
<dbReference type="EMBL" id="CAJVCH010329093">
    <property type="protein sequence ID" value="CAG7786900.1"/>
    <property type="molecule type" value="Genomic_DNA"/>
</dbReference>
<keyword evidence="3" id="KW-1185">Reference proteome</keyword>
<dbReference type="EMBL" id="CAJVCH010280540">
    <property type="protein sequence ID" value="CAG7784687.1"/>
    <property type="molecule type" value="Genomic_DNA"/>
</dbReference>
<evidence type="ECO:0000313" key="3">
    <source>
        <dbReference type="Proteomes" id="UP000708208"/>
    </source>
</evidence>
<accession>A0A8J2KHK6</accession>
<dbReference type="AlphaFoldDB" id="A0A8J2KHK6"/>
<reference evidence="2" key="1">
    <citation type="submission" date="2021-06" db="EMBL/GenBank/DDBJ databases">
        <authorList>
            <person name="Hodson N. C."/>
            <person name="Mongue J. A."/>
            <person name="Jaron S. K."/>
        </authorList>
    </citation>
    <scope>NUCLEOTIDE SEQUENCE</scope>
</reference>
<sequence>EAMLSGQKLTEISAADKLQKFREEQ</sequence>
<feature type="non-terminal residue" evidence="2">
    <location>
        <position position="1"/>
    </location>
</feature>
<dbReference type="Proteomes" id="UP000708208">
    <property type="component" value="Unassembled WGS sequence"/>
</dbReference>
<evidence type="ECO:0000313" key="2">
    <source>
        <dbReference type="EMBL" id="CAG7786900.1"/>
    </source>
</evidence>
<evidence type="ECO:0000313" key="1">
    <source>
        <dbReference type="EMBL" id="CAG7784687.1"/>
    </source>
</evidence>
<organism evidence="2 3">
    <name type="scientific">Allacma fusca</name>
    <dbReference type="NCBI Taxonomy" id="39272"/>
    <lineage>
        <taxon>Eukaryota</taxon>
        <taxon>Metazoa</taxon>
        <taxon>Ecdysozoa</taxon>
        <taxon>Arthropoda</taxon>
        <taxon>Hexapoda</taxon>
        <taxon>Collembola</taxon>
        <taxon>Symphypleona</taxon>
        <taxon>Sminthuridae</taxon>
        <taxon>Allacma</taxon>
    </lineage>
</organism>
<protein>
    <submittedName>
        <fullName evidence="2">Uncharacterized protein</fullName>
    </submittedName>
</protein>
<comment type="caution">
    <text evidence="2">The sequence shown here is derived from an EMBL/GenBank/DDBJ whole genome shotgun (WGS) entry which is preliminary data.</text>
</comment>
<gene>
    <name evidence="1" type="ORF">AFUS01_LOCUS23356</name>
    <name evidence="2" type="ORF">AFUS01_LOCUS25449</name>
</gene>